<dbReference type="OMA" id="WNGATEH"/>
<dbReference type="AlphaFoldDB" id="B2VQN2"/>
<sequence>MIFFPQSGSGAHNYSLNIFREDGELVWVSGYGDYAAFRRTTLFGEPVLAYFKGISFAEPWGFGYGIIYILNQQYENIYNVTLWNETYPLQSIYPLYDPTLWKPFSWVDMHENLITPEGTMFIGAMNVTPWDLSSVGGPKDGWIVDSIAMEVNVTNSEILWEWSHLDHVDEVSLESAVPTYPLGDLGRNSSYPWGPFHINSIERFEDGSLLISSRHYCSIYKVKRNGTVEWTLNGYSGGDFTLANNLSFCYQHDARIHPSRTPNTTTISLFNNDNSAVVSHVNQSTGIFLSVDERTMTATLLQELVDPDDTIYSVSQGNMEVLPSGNSVLGYGSVPTLKEFDKDGNVVLSVSWGEALAVQSYRDYKAEWVGKPSAKPDVFACRAHNGTEVYMSWNGATEHKTWTVFGGAVNGSLSEVVSVEKTGFETKASVEKMLMFVKVEASGEAIDTGVSNVVSVSVFHI</sequence>
<dbReference type="HOGENOM" id="CLU_018249_2_1_1"/>
<evidence type="ECO:0000313" key="2">
    <source>
        <dbReference type="Proteomes" id="UP000001471"/>
    </source>
</evidence>
<evidence type="ECO:0000313" key="1">
    <source>
        <dbReference type="EMBL" id="EDU39804.1"/>
    </source>
</evidence>
<dbReference type="KEGG" id="ptrr:6340501"/>
<dbReference type="PANTHER" id="PTHR35340:SF6">
    <property type="entry name" value="ASST-DOMAIN-CONTAINING PROTEIN"/>
    <property type="match status" value="1"/>
</dbReference>
<dbReference type="InterPro" id="IPR053143">
    <property type="entry name" value="Arylsulfate_ST"/>
</dbReference>
<dbReference type="STRING" id="426418.B2VQN2"/>
<dbReference type="EMBL" id="DS231615">
    <property type="protein sequence ID" value="EDU39804.1"/>
    <property type="molecule type" value="Genomic_DNA"/>
</dbReference>
<dbReference type="eggNOG" id="ENOG502SHE7">
    <property type="taxonomic scope" value="Eukaryota"/>
</dbReference>
<name>B2VQN2_PYRTR</name>
<proteinExistence type="predicted"/>
<dbReference type="Pfam" id="PF14269">
    <property type="entry name" value="Arylsulfotran_2"/>
    <property type="match status" value="1"/>
</dbReference>
<protein>
    <recommendedName>
        <fullName evidence="3">Arylsulfotran-2 multi-domain protein</fullName>
    </recommendedName>
</protein>
<reference evidence="2" key="1">
    <citation type="journal article" date="2013" name="G3 (Bethesda)">
        <title>Comparative genomics of a plant-pathogenic fungus, Pyrenophora tritici-repentis, reveals transduplication and the impact of repeat elements on pathogenicity and population divergence.</title>
        <authorList>
            <person name="Manning V.A."/>
            <person name="Pandelova I."/>
            <person name="Dhillon B."/>
            <person name="Wilhelm L.J."/>
            <person name="Goodwin S.B."/>
            <person name="Berlin A.M."/>
            <person name="Figueroa M."/>
            <person name="Freitag M."/>
            <person name="Hane J.K."/>
            <person name="Henrissat B."/>
            <person name="Holman W.H."/>
            <person name="Kodira C.D."/>
            <person name="Martin J."/>
            <person name="Oliver R.P."/>
            <person name="Robbertse B."/>
            <person name="Schackwitz W."/>
            <person name="Schwartz D.C."/>
            <person name="Spatafora J.W."/>
            <person name="Turgeon B.G."/>
            <person name="Yandava C."/>
            <person name="Young S."/>
            <person name="Zhou S."/>
            <person name="Zeng Q."/>
            <person name="Grigoriev I.V."/>
            <person name="Ma L.-J."/>
            <person name="Ciuffetti L.M."/>
        </authorList>
    </citation>
    <scope>NUCLEOTIDE SEQUENCE [LARGE SCALE GENOMIC DNA]</scope>
    <source>
        <strain evidence="2">Pt-1C-BFP</strain>
    </source>
</reference>
<evidence type="ECO:0008006" key="3">
    <source>
        <dbReference type="Google" id="ProtNLM"/>
    </source>
</evidence>
<dbReference type="Proteomes" id="UP000001471">
    <property type="component" value="Unassembled WGS sequence"/>
</dbReference>
<dbReference type="InParanoid" id="B2VQN2"/>
<dbReference type="GeneID" id="6340501"/>
<organism evidence="1 2">
    <name type="scientific">Pyrenophora tritici-repentis (strain Pt-1C-BFP)</name>
    <name type="common">Wheat tan spot fungus</name>
    <name type="synonym">Drechslera tritici-repentis</name>
    <dbReference type="NCBI Taxonomy" id="426418"/>
    <lineage>
        <taxon>Eukaryota</taxon>
        <taxon>Fungi</taxon>
        <taxon>Dikarya</taxon>
        <taxon>Ascomycota</taxon>
        <taxon>Pezizomycotina</taxon>
        <taxon>Dothideomycetes</taxon>
        <taxon>Pleosporomycetidae</taxon>
        <taxon>Pleosporales</taxon>
        <taxon>Pleosporineae</taxon>
        <taxon>Pleosporaceae</taxon>
        <taxon>Pyrenophora</taxon>
    </lineage>
</organism>
<gene>
    <name evidence="1" type="ORF">PTRG_00366</name>
</gene>
<accession>B2VQN2</accession>
<dbReference type="OrthoDB" id="5427350at2759"/>
<dbReference type="InterPro" id="IPR039535">
    <property type="entry name" value="ASST-like"/>
</dbReference>
<dbReference type="PANTHER" id="PTHR35340">
    <property type="entry name" value="PQQ ENZYME REPEAT PROTEIN-RELATED"/>
    <property type="match status" value="1"/>
</dbReference>